<organism evidence="9 10">
    <name type="scientific">Thalassolituus maritimus</name>
    <dbReference type="NCBI Taxonomy" id="484498"/>
    <lineage>
        <taxon>Bacteria</taxon>
        <taxon>Pseudomonadati</taxon>
        <taxon>Pseudomonadota</taxon>
        <taxon>Gammaproteobacteria</taxon>
        <taxon>Oceanospirillales</taxon>
        <taxon>Oceanospirillaceae</taxon>
        <taxon>Thalassolituus</taxon>
    </lineage>
</organism>
<keyword evidence="3 7" id="KW-1133">Transmembrane helix</keyword>
<feature type="transmembrane region" description="Helical" evidence="7">
    <location>
        <begin position="6"/>
        <end position="29"/>
    </location>
</feature>
<dbReference type="RefSeq" id="WP_076514716.1">
    <property type="nucleotide sequence ID" value="NZ_CAJWBH010000002.1"/>
</dbReference>
<dbReference type="GO" id="GO:0008610">
    <property type="term" value="P:lipid biosynthetic process"/>
    <property type="evidence" value="ECO:0007669"/>
    <property type="project" value="InterPro"/>
</dbReference>
<evidence type="ECO:0000256" key="5">
    <source>
        <dbReference type="ARBA" id="ARBA00023098"/>
    </source>
</evidence>
<feature type="transmembrane region" description="Helical" evidence="7">
    <location>
        <begin position="135"/>
        <end position="155"/>
    </location>
</feature>
<dbReference type="STRING" id="484498.SAMN05421686_103183"/>
<dbReference type="PANTHER" id="PTHR21624:SF1">
    <property type="entry name" value="ALKYLGLYCEROL MONOOXYGENASE"/>
    <property type="match status" value="1"/>
</dbReference>
<sequence>MEDLLRALLFIGLFAGVFIGTMVIENLWAKRRGVTKLYHFPETFTNLMTGASYKIVDGIAIALFIQLFYDWVYQFGFQWNPEVGVVSIIALILFIDLCMYAAHYLMHKIRWFWNAHVTHHSSEHMNFSTALRQNFTYAFSGTWILWWIPAAFVGFDKTWTLIAIEANLVYQFFLHTEQVRTLGWAEKIFNTPSHHRVHHGSNPEQIDKNFGGVLIIWDKLFGTFQAEETAGEIVYGVKRMPTKPNNPWHAQVYDWQNMFRDLKKYKDPRIMWKHPDWVTEKYGEHQSADQ</sequence>
<dbReference type="OrthoDB" id="9770329at2"/>
<dbReference type="Proteomes" id="UP000185639">
    <property type="component" value="Unassembled WGS sequence"/>
</dbReference>
<evidence type="ECO:0000313" key="9">
    <source>
        <dbReference type="EMBL" id="SIS66958.1"/>
    </source>
</evidence>
<comment type="subcellular location">
    <subcellularLocation>
        <location evidence="1">Endomembrane system</location>
        <topology evidence="1">Multi-pass membrane protein</topology>
    </subcellularLocation>
</comment>
<evidence type="ECO:0000256" key="3">
    <source>
        <dbReference type="ARBA" id="ARBA00022989"/>
    </source>
</evidence>
<dbReference type="GO" id="GO:0016020">
    <property type="term" value="C:membrane"/>
    <property type="evidence" value="ECO:0007669"/>
    <property type="project" value="GOC"/>
</dbReference>
<feature type="transmembrane region" description="Helical" evidence="7">
    <location>
        <begin position="50"/>
        <end position="71"/>
    </location>
</feature>
<evidence type="ECO:0000256" key="6">
    <source>
        <dbReference type="ARBA" id="ARBA00023136"/>
    </source>
</evidence>
<evidence type="ECO:0000313" key="10">
    <source>
        <dbReference type="Proteomes" id="UP000185639"/>
    </source>
</evidence>
<protein>
    <submittedName>
        <fullName evidence="9">Sterol desaturase/sphingolipid hydroxylase, fatty acid hydroxylase superfamily</fullName>
    </submittedName>
</protein>
<accession>A0A1N7KZF4</accession>
<gene>
    <name evidence="9" type="ORF">SAMN05421686_103183</name>
</gene>
<dbReference type="PANTHER" id="PTHR21624">
    <property type="entry name" value="STEROL DESATURASE-RELATED PROTEIN"/>
    <property type="match status" value="1"/>
</dbReference>
<feature type="transmembrane region" description="Helical" evidence="7">
    <location>
        <begin position="83"/>
        <end position="102"/>
    </location>
</feature>
<dbReference type="AlphaFoldDB" id="A0A1N7KZF4"/>
<dbReference type="GO" id="GO:0050479">
    <property type="term" value="F:glyceryl-ether monooxygenase activity"/>
    <property type="evidence" value="ECO:0007669"/>
    <property type="project" value="TreeGrafter"/>
</dbReference>
<dbReference type="InterPro" id="IPR006694">
    <property type="entry name" value="Fatty_acid_hydroxylase"/>
</dbReference>
<dbReference type="EMBL" id="FTOH01000003">
    <property type="protein sequence ID" value="SIS66958.1"/>
    <property type="molecule type" value="Genomic_DNA"/>
</dbReference>
<dbReference type="GO" id="GO:0005506">
    <property type="term" value="F:iron ion binding"/>
    <property type="evidence" value="ECO:0007669"/>
    <property type="project" value="InterPro"/>
</dbReference>
<dbReference type="GO" id="GO:0012505">
    <property type="term" value="C:endomembrane system"/>
    <property type="evidence" value="ECO:0007669"/>
    <property type="project" value="UniProtKB-SubCell"/>
</dbReference>
<dbReference type="InterPro" id="IPR051689">
    <property type="entry name" value="Sterol_desaturase/TMEM195"/>
</dbReference>
<keyword evidence="5" id="KW-0443">Lipid metabolism</keyword>
<dbReference type="GO" id="GO:0006643">
    <property type="term" value="P:membrane lipid metabolic process"/>
    <property type="evidence" value="ECO:0007669"/>
    <property type="project" value="TreeGrafter"/>
</dbReference>
<keyword evidence="6 7" id="KW-0472">Membrane</keyword>
<evidence type="ECO:0000256" key="7">
    <source>
        <dbReference type="SAM" id="Phobius"/>
    </source>
</evidence>
<feature type="domain" description="Fatty acid hydroxylase" evidence="8">
    <location>
        <begin position="89"/>
        <end position="223"/>
    </location>
</feature>
<keyword evidence="4" id="KW-0560">Oxidoreductase</keyword>
<keyword evidence="10" id="KW-1185">Reference proteome</keyword>
<name>A0A1N7KZF4_9GAMM</name>
<evidence type="ECO:0000256" key="1">
    <source>
        <dbReference type="ARBA" id="ARBA00004127"/>
    </source>
</evidence>
<evidence type="ECO:0000259" key="8">
    <source>
        <dbReference type="Pfam" id="PF04116"/>
    </source>
</evidence>
<keyword evidence="2 7" id="KW-0812">Transmembrane</keyword>
<proteinExistence type="predicted"/>
<reference evidence="10" key="1">
    <citation type="submission" date="2017-01" db="EMBL/GenBank/DDBJ databases">
        <authorList>
            <person name="Varghese N."/>
            <person name="Submissions S."/>
        </authorList>
    </citation>
    <scope>NUCLEOTIDE SEQUENCE [LARGE SCALE GENOMIC DNA]</scope>
    <source>
        <strain evidence="10">DSM 24913</strain>
    </source>
</reference>
<evidence type="ECO:0000256" key="2">
    <source>
        <dbReference type="ARBA" id="ARBA00022692"/>
    </source>
</evidence>
<dbReference type="Pfam" id="PF04116">
    <property type="entry name" value="FA_hydroxylase"/>
    <property type="match status" value="1"/>
</dbReference>
<evidence type="ECO:0000256" key="4">
    <source>
        <dbReference type="ARBA" id="ARBA00023002"/>
    </source>
</evidence>